<reference evidence="2 3" key="1">
    <citation type="submission" date="2015-08" db="EMBL/GenBank/DDBJ databases">
        <title>Genome sequencing of Penicillium nordicum.</title>
        <authorList>
            <person name="Nguyen H.D."/>
            <person name="Seifert K.A."/>
        </authorList>
    </citation>
    <scope>NUCLEOTIDE SEQUENCE [LARGE SCALE GENOMIC DNA]</scope>
    <source>
        <strain evidence="2 3">DAOMC 185683</strain>
    </source>
</reference>
<organism evidence="2 3">
    <name type="scientific">Penicillium nordicum</name>
    <dbReference type="NCBI Taxonomy" id="229535"/>
    <lineage>
        <taxon>Eukaryota</taxon>
        <taxon>Fungi</taxon>
        <taxon>Dikarya</taxon>
        <taxon>Ascomycota</taxon>
        <taxon>Pezizomycotina</taxon>
        <taxon>Eurotiomycetes</taxon>
        <taxon>Eurotiomycetidae</taxon>
        <taxon>Eurotiales</taxon>
        <taxon>Aspergillaceae</taxon>
        <taxon>Penicillium</taxon>
    </lineage>
</organism>
<accession>A0A0M9WGK3</accession>
<feature type="compositionally biased region" description="Polar residues" evidence="1">
    <location>
        <begin position="89"/>
        <end position="101"/>
    </location>
</feature>
<evidence type="ECO:0000313" key="2">
    <source>
        <dbReference type="EMBL" id="KOS44059.1"/>
    </source>
</evidence>
<evidence type="ECO:0000256" key="1">
    <source>
        <dbReference type="SAM" id="MobiDB-lite"/>
    </source>
</evidence>
<dbReference type="AlphaFoldDB" id="A0A0M9WGK3"/>
<name>A0A0M9WGK3_9EURO</name>
<sequence>MWRLEMGLKVEEKRIFFTKRKREVPYFVFARYNARTETKMSFTVPSVDQADSQQPGVIAGCVLEKEKEMGTCNSEKKSRKKKKKKKKTAVNSSYIQPTIVS</sequence>
<feature type="compositionally biased region" description="Basic residues" evidence="1">
    <location>
        <begin position="77"/>
        <end position="88"/>
    </location>
</feature>
<evidence type="ECO:0000313" key="3">
    <source>
        <dbReference type="Proteomes" id="UP000037696"/>
    </source>
</evidence>
<keyword evidence="3" id="KW-1185">Reference proteome</keyword>
<protein>
    <submittedName>
        <fullName evidence="2">Uncharacterized protein</fullName>
    </submittedName>
</protein>
<dbReference type="EMBL" id="LHQQ01000068">
    <property type="protein sequence ID" value="KOS44059.1"/>
    <property type="molecule type" value="Genomic_DNA"/>
</dbReference>
<comment type="caution">
    <text evidence="2">The sequence shown here is derived from an EMBL/GenBank/DDBJ whole genome shotgun (WGS) entry which is preliminary data.</text>
</comment>
<gene>
    <name evidence="2" type="ORF">ACN38_g5037</name>
</gene>
<dbReference type="Proteomes" id="UP000037696">
    <property type="component" value="Unassembled WGS sequence"/>
</dbReference>
<proteinExistence type="predicted"/>
<feature type="region of interest" description="Disordered" evidence="1">
    <location>
        <begin position="70"/>
        <end position="101"/>
    </location>
</feature>